<accession>A0AA40ZVL5</accession>
<evidence type="ECO:0000313" key="3">
    <source>
        <dbReference type="Proteomes" id="UP000704529"/>
    </source>
</evidence>
<dbReference type="CDD" id="cd01948">
    <property type="entry name" value="EAL"/>
    <property type="match status" value="1"/>
</dbReference>
<reference evidence="2" key="1">
    <citation type="submission" date="2021-01" db="EMBL/GenBank/DDBJ databases">
        <title>Genome Sequencing of Type Strains.</title>
        <authorList>
            <person name="Lemaire J.F."/>
            <person name="Inderbitzin P."/>
            <person name="Collins S.B."/>
            <person name="Wespe N."/>
            <person name="Knight-Connoni V."/>
        </authorList>
    </citation>
    <scope>NUCLEOTIDE SEQUENCE</scope>
    <source>
        <strain evidence="2">DSM 14562</strain>
    </source>
</reference>
<comment type="caution">
    <text evidence="2">The sequence shown here is derived from an EMBL/GenBank/DDBJ whole genome shotgun (WGS) entry which is preliminary data.</text>
</comment>
<evidence type="ECO:0000259" key="1">
    <source>
        <dbReference type="PROSITE" id="PS50883"/>
    </source>
</evidence>
<proteinExistence type="predicted"/>
<dbReference type="InterPro" id="IPR001633">
    <property type="entry name" value="EAL_dom"/>
</dbReference>
<dbReference type="InterPro" id="IPR035919">
    <property type="entry name" value="EAL_sf"/>
</dbReference>
<dbReference type="Proteomes" id="UP000704529">
    <property type="component" value="Unassembled WGS sequence"/>
</dbReference>
<feature type="domain" description="EAL" evidence="1">
    <location>
        <begin position="9"/>
        <end position="259"/>
    </location>
</feature>
<dbReference type="GO" id="GO:0071111">
    <property type="term" value="F:cyclic-guanylate-specific phosphodiesterase activity"/>
    <property type="evidence" value="ECO:0007669"/>
    <property type="project" value="InterPro"/>
</dbReference>
<dbReference type="Pfam" id="PF00563">
    <property type="entry name" value="EAL"/>
    <property type="match status" value="1"/>
</dbReference>
<dbReference type="EMBL" id="JAFHKU010000061">
    <property type="protein sequence ID" value="MBN3556745.1"/>
    <property type="molecule type" value="Genomic_DNA"/>
</dbReference>
<gene>
    <name evidence="2" type="ORF">JYA60_00590</name>
</gene>
<protein>
    <submittedName>
        <fullName evidence="2">EAL domain-containing protein</fullName>
    </submittedName>
</protein>
<dbReference type="SMART" id="SM00052">
    <property type="entry name" value="EAL"/>
    <property type="match status" value="1"/>
</dbReference>
<dbReference type="InterPro" id="IPR050706">
    <property type="entry name" value="Cyclic-di-GMP_PDE-like"/>
</dbReference>
<dbReference type="PROSITE" id="PS50883">
    <property type="entry name" value="EAL"/>
    <property type="match status" value="1"/>
</dbReference>
<organism evidence="2 3">
    <name type="scientific">Sphingomonas yabuuchiae</name>
    <dbReference type="NCBI Taxonomy" id="172044"/>
    <lineage>
        <taxon>Bacteria</taxon>
        <taxon>Pseudomonadati</taxon>
        <taxon>Pseudomonadota</taxon>
        <taxon>Alphaproteobacteria</taxon>
        <taxon>Sphingomonadales</taxon>
        <taxon>Sphingomonadaceae</taxon>
        <taxon>Sphingomonas</taxon>
    </lineage>
</organism>
<sequence>MGVMAATWPLLLAGGDGRLIPSPGVKIGFLAEPIVDLRSPHASPLYSECLARAVTRDGALLTGGDIVPELEATDDIHLLDMAVLEMVLGVLSEAPALRLGCNLSPNTLAHPVAWRALLDRIERDAILADRLTLEVTENFALDDIPGAAESLRQVQQIGCRIAVDDFGAGYAVSAHLGGVDVDWDIVKIDRVCFQDISKTDAGADNLSSLIRLAHIFAPAVIIEGIETREHLAIAREAGASFGQGWLFEDGKFQFWRDES</sequence>
<name>A0AA40ZVL5_9SPHN</name>
<dbReference type="PANTHER" id="PTHR33121:SF79">
    <property type="entry name" value="CYCLIC DI-GMP PHOSPHODIESTERASE PDED-RELATED"/>
    <property type="match status" value="1"/>
</dbReference>
<dbReference type="PANTHER" id="PTHR33121">
    <property type="entry name" value="CYCLIC DI-GMP PHOSPHODIESTERASE PDEF"/>
    <property type="match status" value="1"/>
</dbReference>
<evidence type="ECO:0000313" key="2">
    <source>
        <dbReference type="EMBL" id="MBN3556745.1"/>
    </source>
</evidence>
<dbReference type="Gene3D" id="3.20.20.450">
    <property type="entry name" value="EAL domain"/>
    <property type="match status" value="1"/>
</dbReference>
<dbReference type="AlphaFoldDB" id="A0AA40ZVL5"/>
<dbReference type="SUPFAM" id="SSF141868">
    <property type="entry name" value="EAL domain-like"/>
    <property type="match status" value="1"/>
</dbReference>